<name>A0ABN9D3I5_9NEOB</name>
<dbReference type="EMBL" id="CATNWA010014072">
    <property type="protein sequence ID" value="CAI9566863.1"/>
    <property type="molecule type" value="Genomic_DNA"/>
</dbReference>
<keyword evidence="3" id="KW-1185">Reference proteome</keyword>
<evidence type="ECO:0000256" key="1">
    <source>
        <dbReference type="SAM" id="MobiDB-lite"/>
    </source>
</evidence>
<protein>
    <submittedName>
        <fullName evidence="2">Uncharacterized protein</fullName>
    </submittedName>
</protein>
<gene>
    <name evidence="2" type="ORF">SPARVUS_LOCUS6461719</name>
</gene>
<sequence length="69" mass="7362">MSLSKVFTNIDIHQAPSQGRTDHLETRGLPGVMGSVGGPIDAPGTFFKGFFEFGQGHRCPMIPYCPGAP</sequence>
<accession>A0ABN9D3I5</accession>
<dbReference type="Proteomes" id="UP001162483">
    <property type="component" value="Unassembled WGS sequence"/>
</dbReference>
<feature type="region of interest" description="Disordered" evidence="1">
    <location>
        <begin position="1"/>
        <end position="30"/>
    </location>
</feature>
<comment type="caution">
    <text evidence="2">The sequence shown here is derived from an EMBL/GenBank/DDBJ whole genome shotgun (WGS) entry which is preliminary data.</text>
</comment>
<organism evidence="2 3">
    <name type="scientific">Staurois parvus</name>
    <dbReference type="NCBI Taxonomy" id="386267"/>
    <lineage>
        <taxon>Eukaryota</taxon>
        <taxon>Metazoa</taxon>
        <taxon>Chordata</taxon>
        <taxon>Craniata</taxon>
        <taxon>Vertebrata</taxon>
        <taxon>Euteleostomi</taxon>
        <taxon>Amphibia</taxon>
        <taxon>Batrachia</taxon>
        <taxon>Anura</taxon>
        <taxon>Neobatrachia</taxon>
        <taxon>Ranoidea</taxon>
        <taxon>Ranidae</taxon>
        <taxon>Staurois</taxon>
    </lineage>
</organism>
<proteinExistence type="predicted"/>
<evidence type="ECO:0000313" key="2">
    <source>
        <dbReference type="EMBL" id="CAI9566863.1"/>
    </source>
</evidence>
<reference evidence="2" key="1">
    <citation type="submission" date="2023-05" db="EMBL/GenBank/DDBJ databases">
        <authorList>
            <person name="Stuckert A."/>
        </authorList>
    </citation>
    <scope>NUCLEOTIDE SEQUENCE</scope>
</reference>
<evidence type="ECO:0000313" key="3">
    <source>
        <dbReference type="Proteomes" id="UP001162483"/>
    </source>
</evidence>